<evidence type="ECO:0000256" key="1">
    <source>
        <dbReference type="ARBA" id="ARBA00004123"/>
    </source>
</evidence>
<evidence type="ECO:0000313" key="10">
    <source>
        <dbReference type="EMBL" id="CAL4115243.1"/>
    </source>
</evidence>
<accession>A0AAV2R437</accession>
<feature type="domain" description="C2H2-type" evidence="9">
    <location>
        <begin position="246"/>
        <end position="274"/>
    </location>
</feature>
<dbReference type="SMART" id="SM00355">
    <property type="entry name" value="ZnF_C2H2"/>
    <property type="match status" value="6"/>
</dbReference>
<dbReference type="Proteomes" id="UP001497623">
    <property type="component" value="Unassembled WGS sequence"/>
</dbReference>
<dbReference type="FunFam" id="3.30.160.60:FF:000045">
    <property type="entry name" value="ZFP69 zinc finger protein B"/>
    <property type="match status" value="1"/>
</dbReference>
<sequence>MLFTLTIMSQSQNFRFSQDNNDVKHIKKTYHCSYCDRTFCSKNGLIRHVRIHTGEVYPCGYCNRTFCSINDVNRHVMVHTGEKPYKCNQCGHAYPRKYYLTNHQKRVHGDIHKPSSHEIIEFYSTKYIASNLLSSPSNTESVVLDKPTSTDTNVNNINNYHNSSSHENMVLDTNVDDDQSLSHVSNSDFESAIEDNISGKSNSNSQTNNHVKHIKKMHQCSYCGRNFYSETDLIRHVRIHTWVKTHKCNQCGWDFAQKYNLITHQKKVHGDHQNYSYHEMISSDTNVDTDHSHCHVSNSDLQSSIGVNISGESNTNSQENDIIKHPKTDTSKKTYQCCYCDKYCFGYTDIIRHIQIHIGEKPTNKVHNVNNINNYHNSNSHEMMVLDTNVDADKSLCHVSNSDFQSPIEVKISEKSNSNSQENNRIKHLKIDFKEKTISLILPGI</sequence>
<name>A0AAV2R437_MEGNR</name>
<feature type="domain" description="C2H2-type" evidence="9">
    <location>
        <begin position="85"/>
        <end position="108"/>
    </location>
</feature>
<keyword evidence="11" id="KW-1185">Reference proteome</keyword>
<evidence type="ECO:0000256" key="2">
    <source>
        <dbReference type="ARBA" id="ARBA00022723"/>
    </source>
</evidence>
<dbReference type="InterPro" id="IPR013087">
    <property type="entry name" value="Znf_C2H2_type"/>
</dbReference>
<organism evidence="10 11">
    <name type="scientific">Meganyctiphanes norvegica</name>
    <name type="common">Northern krill</name>
    <name type="synonym">Thysanopoda norvegica</name>
    <dbReference type="NCBI Taxonomy" id="48144"/>
    <lineage>
        <taxon>Eukaryota</taxon>
        <taxon>Metazoa</taxon>
        <taxon>Ecdysozoa</taxon>
        <taxon>Arthropoda</taxon>
        <taxon>Crustacea</taxon>
        <taxon>Multicrustacea</taxon>
        <taxon>Malacostraca</taxon>
        <taxon>Eumalacostraca</taxon>
        <taxon>Eucarida</taxon>
        <taxon>Euphausiacea</taxon>
        <taxon>Euphausiidae</taxon>
        <taxon>Meganyctiphanes</taxon>
    </lineage>
</organism>
<evidence type="ECO:0000256" key="3">
    <source>
        <dbReference type="ARBA" id="ARBA00022737"/>
    </source>
</evidence>
<dbReference type="GO" id="GO:0000981">
    <property type="term" value="F:DNA-binding transcription factor activity, RNA polymerase II-specific"/>
    <property type="evidence" value="ECO:0007669"/>
    <property type="project" value="TreeGrafter"/>
</dbReference>
<dbReference type="GO" id="GO:0005634">
    <property type="term" value="C:nucleus"/>
    <property type="evidence" value="ECO:0007669"/>
    <property type="project" value="UniProtKB-SubCell"/>
</dbReference>
<keyword evidence="3" id="KW-0677">Repeat</keyword>
<dbReference type="GO" id="GO:0008270">
    <property type="term" value="F:zinc ion binding"/>
    <property type="evidence" value="ECO:0007669"/>
    <property type="project" value="UniProtKB-KW"/>
</dbReference>
<dbReference type="PANTHER" id="PTHR24394">
    <property type="entry name" value="ZINC FINGER PROTEIN"/>
    <property type="match status" value="1"/>
</dbReference>
<keyword evidence="6" id="KW-0238">DNA-binding</keyword>
<dbReference type="PROSITE" id="PS00028">
    <property type="entry name" value="ZINC_FINGER_C2H2_1"/>
    <property type="match status" value="6"/>
</dbReference>
<comment type="caution">
    <text evidence="10">The sequence shown here is derived from an EMBL/GenBank/DDBJ whole genome shotgun (WGS) entry which is preliminary data.</text>
</comment>
<dbReference type="Pfam" id="PF13894">
    <property type="entry name" value="zf-C2H2_4"/>
    <property type="match status" value="1"/>
</dbReference>
<evidence type="ECO:0000259" key="9">
    <source>
        <dbReference type="PROSITE" id="PS50157"/>
    </source>
</evidence>
<feature type="domain" description="C2H2-type" evidence="9">
    <location>
        <begin position="218"/>
        <end position="245"/>
    </location>
</feature>
<dbReference type="PANTHER" id="PTHR24394:SF44">
    <property type="entry name" value="ZINC FINGER PROTEIN 271-LIKE"/>
    <property type="match status" value="1"/>
</dbReference>
<keyword evidence="2" id="KW-0479">Metal-binding</keyword>
<evidence type="ECO:0000256" key="6">
    <source>
        <dbReference type="ARBA" id="ARBA00023125"/>
    </source>
</evidence>
<comment type="subcellular location">
    <subcellularLocation>
        <location evidence="1">Nucleus</location>
    </subcellularLocation>
</comment>
<feature type="domain" description="C2H2-type" evidence="9">
    <location>
        <begin position="57"/>
        <end position="84"/>
    </location>
</feature>
<reference evidence="10 11" key="1">
    <citation type="submission" date="2024-05" db="EMBL/GenBank/DDBJ databases">
        <authorList>
            <person name="Wallberg A."/>
        </authorList>
    </citation>
    <scope>NUCLEOTIDE SEQUENCE [LARGE SCALE GENOMIC DNA]</scope>
</reference>
<proteinExistence type="predicted"/>
<dbReference type="GO" id="GO:0003677">
    <property type="term" value="F:DNA binding"/>
    <property type="evidence" value="ECO:0007669"/>
    <property type="project" value="UniProtKB-KW"/>
</dbReference>
<feature type="domain" description="C2H2-type" evidence="9">
    <location>
        <begin position="335"/>
        <end position="362"/>
    </location>
</feature>
<evidence type="ECO:0000256" key="4">
    <source>
        <dbReference type="ARBA" id="ARBA00022771"/>
    </source>
</evidence>
<evidence type="ECO:0000313" key="11">
    <source>
        <dbReference type="Proteomes" id="UP001497623"/>
    </source>
</evidence>
<protein>
    <recommendedName>
        <fullName evidence="9">C2H2-type domain-containing protein</fullName>
    </recommendedName>
</protein>
<evidence type="ECO:0000256" key="7">
    <source>
        <dbReference type="ARBA" id="ARBA00023242"/>
    </source>
</evidence>
<dbReference type="AlphaFoldDB" id="A0AAV2R437"/>
<feature type="domain" description="C2H2-type" evidence="9">
    <location>
        <begin position="30"/>
        <end position="57"/>
    </location>
</feature>
<dbReference type="Gene3D" id="3.30.160.60">
    <property type="entry name" value="Classic Zinc Finger"/>
    <property type="match status" value="6"/>
</dbReference>
<keyword evidence="7" id="KW-0539">Nucleus</keyword>
<keyword evidence="4 8" id="KW-0863">Zinc-finger</keyword>
<dbReference type="Pfam" id="PF00096">
    <property type="entry name" value="zf-C2H2"/>
    <property type="match status" value="4"/>
</dbReference>
<dbReference type="EMBL" id="CAXKWB010016054">
    <property type="protein sequence ID" value="CAL4115243.1"/>
    <property type="molecule type" value="Genomic_DNA"/>
</dbReference>
<dbReference type="FunFam" id="3.30.160.60:FF:000218">
    <property type="entry name" value="Zinc finger protein 10"/>
    <property type="match status" value="1"/>
</dbReference>
<gene>
    <name evidence="10" type="ORF">MNOR_LOCUS20616</name>
</gene>
<dbReference type="PROSITE" id="PS50157">
    <property type="entry name" value="ZINC_FINGER_C2H2_2"/>
    <property type="match status" value="6"/>
</dbReference>
<dbReference type="SUPFAM" id="SSF57667">
    <property type="entry name" value="beta-beta-alpha zinc fingers"/>
    <property type="match status" value="4"/>
</dbReference>
<evidence type="ECO:0000256" key="5">
    <source>
        <dbReference type="ARBA" id="ARBA00022833"/>
    </source>
</evidence>
<keyword evidence="5" id="KW-0862">Zinc</keyword>
<dbReference type="InterPro" id="IPR036236">
    <property type="entry name" value="Znf_C2H2_sf"/>
</dbReference>
<evidence type="ECO:0000256" key="8">
    <source>
        <dbReference type="PROSITE-ProRule" id="PRU00042"/>
    </source>
</evidence>